<dbReference type="InterPro" id="IPR010982">
    <property type="entry name" value="Lambda_DNA-bd_dom_sf"/>
</dbReference>
<organism evidence="2 3">
    <name type="scientific">Orenia metallireducens</name>
    <dbReference type="NCBI Taxonomy" id="1413210"/>
    <lineage>
        <taxon>Bacteria</taxon>
        <taxon>Bacillati</taxon>
        <taxon>Bacillota</taxon>
        <taxon>Clostridia</taxon>
        <taxon>Halanaerobiales</taxon>
        <taxon>Halobacteroidaceae</taxon>
        <taxon>Orenia</taxon>
    </lineage>
</organism>
<dbReference type="OrthoDB" id="48775at2"/>
<feature type="domain" description="HTH cro/C1-type" evidence="1">
    <location>
        <begin position="8"/>
        <end position="65"/>
    </location>
</feature>
<dbReference type="AlphaFoldDB" id="A0A1C0ADE6"/>
<reference evidence="2 3" key="2">
    <citation type="submission" date="2016-08" db="EMBL/GenBank/DDBJ databases">
        <title>Orenia metallireducens sp. nov. strain Z6, a Novel Metal-reducing Firmicute from the Deep Subsurface.</title>
        <authorList>
            <person name="Maxim B.I."/>
            <person name="Kenneth K."/>
            <person name="Flynn T.M."/>
            <person name="Oloughlin E.J."/>
            <person name="Locke R.A."/>
            <person name="Weber J.R."/>
            <person name="Egan S.M."/>
            <person name="Mackie R.I."/>
            <person name="Cann I.K."/>
        </authorList>
    </citation>
    <scope>NUCLEOTIDE SEQUENCE [LARGE SCALE GENOMIC DNA]</scope>
    <source>
        <strain evidence="2 3">Z6</strain>
    </source>
</reference>
<evidence type="ECO:0000313" key="3">
    <source>
        <dbReference type="Proteomes" id="UP000093514"/>
    </source>
</evidence>
<dbReference type="Gene3D" id="1.10.260.40">
    <property type="entry name" value="lambda repressor-like DNA-binding domains"/>
    <property type="match status" value="1"/>
</dbReference>
<evidence type="ECO:0000313" key="2">
    <source>
        <dbReference type="EMBL" id="OCL28636.1"/>
    </source>
</evidence>
<reference evidence="3" key="1">
    <citation type="submission" date="2016-07" db="EMBL/GenBank/DDBJ databases">
        <authorList>
            <person name="Florea S."/>
            <person name="Webb J.S."/>
            <person name="Jaromczyk J."/>
            <person name="Schardl C.L."/>
        </authorList>
    </citation>
    <scope>NUCLEOTIDE SEQUENCE [LARGE SCALE GENOMIC DNA]</scope>
    <source>
        <strain evidence="3">Z6</strain>
    </source>
</reference>
<dbReference type="InterPro" id="IPR001387">
    <property type="entry name" value="Cro/C1-type_HTH"/>
</dbReference>
<dbReference type="Pfam" id="PF13443">
    <property type="entry name" value="HTH_26"/>
    <property type="match status" value="1"/>
</dbReference>
<dbReference type="RefSeq" id="WP_068714365.1">
    <property type="nucleotide sequence ID" value="NZ_LWDV01000003.1"/>
</dbReference>
<dbReference type="GO" id="GO:0003677">
    <property type="term" value="F:DNA binding"/>
    <property type="evidence" value="ECO:0007669"/>
    <property type="project" value="InterPro"/>
</dbReference>
<dbReference type="EMBL" id="LWDV01000003">
    <property type="protein sequence ID" value="OCL28636.1"/>
    <property type="molecule type" value="Genomic_DNA"/>
</dbReference>
<comment type="caution">
    <text evidence="2">The sequence shown here is derived from an EMBL/GenBank/DDBJ whole genome shotgun (WGS) entry which is preliminary data.</text>
</comment>
<accession>A0A1C0ADE6</accession>
<keyword evidence="3" id="KW-1185">Reference proteome</keyword>
<protein>
    <recommendedName>
        <fullName evidence="1">HTH cro/C1-type domain-containing protein</fullName>
    </recommendedName>
</protein>
<dbReference type="SUPFAM" id="SSF47413">
    <property type="entry name" value="lambda repressor-like DNA-binding domains"/>
    <property type="match status" value="1"/>
</dbReference>
<sequence length="78" mass="9264">MKYNTIILRGFMSENEITNQDMAKIINVHPRTFREKLSNQYKREFTLSEAKRIAEFIGLTIEEVFFYSSVPKKDTKIN</sequence>
<proteinExistence type="predicted"/>
<name>A0A1C0ADE6_9FIRM</name>
<dbReference type="Proteomes" id="UP000093514">
    <property type="component" value="Unassembled WGS sequence"/>
</dbReference>
<evidence type="ECO:0000259" key="1">
    <source>
        <dbReference type="Pfam" id="PF13443"/>
    </source>
</evidence>
<gene>
    <name evidence="2" type="ORF">U472_00325</name>
</gene>